<proteinExistence type="predicted"/>
<feature type="transmembrane region" description="Helical" evidence="2">
    <location>
        <begin position="125"/>
        <end position="143"/>
    </location>
</feature>
<protein>
    <recommendedName>
        <fullName evidence="5">O-antigen polymerase</fullName>
    </recommendedName>
</protein>
<organism evidence="3 4">
    <name type="scientific">Pseudodesulfovibrio aespoeensis (strain ATCC 700646 / DSM 10631 / Aspo-2)</name>
    <name type="common">Desulfovibrio aespoeensis</name>
    <dbReference type="NCBI Taxonomy" id="643562"/>
    <lineage>
        <taxon>Bacteria</taxon>
        <taxon>Pseudomonadati</taxon>
        <taxon>Thermodesulfobacteriota</taxon>
        <taxon>Desulfovibrionia</taxon>
        <taxon>Desulfovibrionales</taxon>
        <taxon>Desulfovibrionaceae</taxon>
    </lineage>
</organism>
<evidence type="ECO:0000256" key="1">
    <source>
        <dbReference type="SAM" id="MobiDB-lite"/>
    </source>
</evidence>
<evidence type="ECO:0008006" key="5">
    <source>
        <dbReference type="Google" id="ProtNLM"/>
    </source>
</evidence>
<evidence type="ECO:0000313" key="4">
    <source>
        <dbReference type="Proteomes" id="UP000002191"/>
    </source>
</evidence>
<dbReference type="EMBL" id="CP002431">
    <property type="protein sequence ID" value="ADU61575.1"/>
    <property type="molecule type" value="Genomic_DNA"/>
</dbReference>
<evidence type="ECO:0000313" key="3">
    <source>
        <dbReference type="EMBL" id="ADU61575.1"/>
    </source>
</evidence>
<feature type="transmembrane region" description="Helical" evidence="2">
    <location>
        <begin position="7"/>
        <end position="25"/>
    </location>
</feature>
<keyword evidence="2" id="KW-1133">Transmembrane helix</keyword>
<reference evidence="4" key="1">
    <citation type="submission" date="2010-12" db="EMBL/GenBank/DDBJ databases">
        <title>Complete sequence of Desulfovibrio aespoeensis Aspo-2.</title>
        <authorList>
            <consortium name="US DOE Joint Genome Institute"/>
            <person name="Lucas S."/>
            <person name="Copeland A."/>
            <person name="Lapidus A."/>
            <person name="Cheng J.-F."/>
            <person name="Goodwin L."/>
            <person name="Pitluck S."/>
            <person name="Chertkov O."/>
            <person name="Misra M."/>
            <person name="Detter J.C."/>
            <person name="Han C."/>
            <person name="Tapia R."/>
            <person name="Land M."/>
            <person name="Hauser L."/>
            <person name="Kyrpides N."/>
            <person name="Ivanova N."/>
            <person name="Ovchinnikova G."/>
            <person name="Pedersen K."/>
            <person name="Jagevall S."/>
            <person name="Hazen T."/>
            <person name="Woyke T."/>
        </authorList>
    </citation>
    <scope>NUCLEOTIDE SEQUENCE [LARGE SCALE GENOMIC DNA]</scope>
    <source>
        <strain evidence="4">ATCC 700646 / DSM 10631 / Aspo-2</strain>
    </source>
</reference>
<keyword evidence="2" id="KW-0472">Membrane</keyword>
<reference evidence="3 4" key="2">
    <citation type="journal article" date="2014" name="Genome Announc.">
        <title>Complete Genome Sequence of the Subsurface, Mesophilic Sulfate-Reducing Bacterium Desulfovibrio aespoeensis Aspo-2.</title>
        <authorList>
            <person name="Pedersen K."/>
            <person name="Bengtsson A."/>
            <person name="Edlund J."/>
            <person name="Rabe L."/>
            <person name="Hazen T."/>
            <person name="Chakraborty R."/>
            <person name="Goodwin L."/>
            <person name="Shapiro N."/>
        </authorList>
    </citation>
    <scope>NUCLEOTIDE SEQUENCE [LARGE SCALE GENOMIC DNA]</scope>
    <source>
        <strain evidence="4">ATCC 700646 / DSM 10631 / Aspo-2</strain>
    </source>
</reference>
<feature type="transmembrane region" description="Helical" evidence="2">
    <location>
        <begin position="95"/>
        <end position="113"/>
    </location>
</feature>
<dbReference type="AlphaFoldDB" id="E6VYB7"/>
<dbReference type="KEGG" id="das:Daes_0555"/>
<sequence>MTGLPLAVSYGAVPLAMAFTGLAGMSVDVSLFLPWLILAAIGTLTAMFRPFPGAPARTGRVFNAALFALFAAGLASYAPGLVAALAPALPHLRELSPLVMLLLCVLWGATCGLPDRADLQRFGAFLGALCIIDLAIEAAMFRAVPAVRLIGNADVLAGLLLVSLCAGLRPGQGERGMREPDQGRPLWRGLVMLGLLACLSRPGLFAGAWVVLCFGRGSLGRRALYSGACAALLAGTFLLPLTASDSARFVDSWLWIEALRLWGTDPATLLTGFSLSVPLPIEFPEGMTAVWETATGTSTLFGVSVSQVPSFWLRSVLAWGLAAPVLVLATLLPMLLRRPTRLGAGLTAALFAQGMSTPLLYDPAMAAPVGLAFILALGRPKPKADIPTPHPIHTVEPAPDPVSEWDLRPL</sequence>
<keyword evidence="4" id="KW-1185">Reference proteome</keyword>
<dbReference type="eggNOG" id="ENOG50317NA">
    <property type="taxonomic scope" value="Bacteria"/>
</dbReference>
<feature type="transmembrane region" description="Helical" evidence="2">
    <location>
        <begin position="189"/>
        <end position="212"/>
    </location>
</feature>
<feature type="transmembrane region" description="Helical" evidence="2">
    <location>
        <begin position="224"/>
        <end position="243"/>
    </location>
</feature>
<feature type="transmembrane region" description="Helical" evidence="2">
    <location>
        <begin position="316"/>
        <end position="336"/>
    </location>
</feature>
<dbReference type="Proteomes" id="UP000002191">
    <property type="component" value="Chromosome"/>
</dbReference>
<feature type="region of interest" description="Disordered" evidence="1">
    <location>
        <begin position="390"/>
        <end position="410"/>
    </location>
</feature>
<accession>E6VYB7</accession>
<name>E6VYB7_PSEA9</name>
<evidence type="ECO:0000256" key="2">
    <source>
        <dbReference type="SAM" id="Phobius"/>
    </source>
</evidence>
<keyword evidence="2" id="KW-0812">Transmembrane</keyword>
<gene>
    <name evidence="3" type="ordered locus">Daes_0555</name>
</gene>
<feature type="transmembrane region" description="Helical" evidence="2">
    <location>
        <begin position="31"/>
        <end position="49"/>
    </location>
</feature>
<feature type="transmembrane region" description="Helical" evidence="2">
    <location>
        <begin position="61"/>
        <end position="89"/>
    </location>
</feature>
<dbReference type="HOGENOM" id="CLU_643605_0_0_7"/>